<organism evidence="2 3">
    <name type="scientific">Handelsmanbacteria sp. (strain RIFCSPLOWO2_12_FULL_64_10)</name>
    <dbReference type="NCBI Taxonomy" id="1817868"/>
    <lineage>
        <taxon>Bacteria</taxon>
        <taxon>Candidatus Handelsmaniibacteriota</taxon>
    </lineage>
</organism>
<dbReference type="InterPro" id="IPR018905">
    <property type="entry name" value="A-galactase_NEW3"/>
</dbReference>
<dbReference type="PANTHER" id="PTHR39198:SF1">
    <property type="entry name" value="ALPHA-GALACTOSIDASE NEW3 DOMAIN-CONTAINING PROTEIN"/>
    <property type="match status" value="1"/>
</dbReference>
<dbReference type="EMBL" id="MFKF01000047">
    <property type="protein sequence ID" value="OGG56125.1"/>
    <property type="molecule type" value="Genomic_DNA"/>
</dbReference>
<dbReference type="PANTHER" id="PTHR39198">
    <property type="entry name" value="HYPOTHETICAL MEMBRANE PROTEIN, CONSERVED"/>
    <property type="match status" value="1"/>
</dbReference>
<feature type="non-terminal residue" evidence="2">
    <location>
        <position position="476"/>
    </location>
</feature>
<gene>
    <name evidence="2" type="ORF">A3F84_28725</name>
</gene>
<comment type="caution">
    <text evidence="2">The sequence shown here is derived from an EMBL/GenBank/DDBJ whole genome shotgun (WGS) entry which is preliminary data.</text>
</comment>
<evidence type="ECO:0000313" key="2">
    <source>
        <dbReference type="EMBL" id="OGG56125.1"/>
    </source>
</evidence>
<evidence type="ECO:0000313" key="3">
    <source>
        <dbReference type="Proteomes" id="UP000178606"/>
    </source>
</evidence>
<sequence length="476" mass="53344">MRRGLRATFWGLTLLTAVLIAASSGFGQGYFSERNDETYLILALKKQKASYDAARSEYTAALELKKRNLISNEEFERKKAAYINQEISYQQAMLRVIFDQPHIVIEKAVKYQAPDGKKRVRLTLQNTTGGVADYAKLVETDASVFDPSLQPDKINNVFISLHEGGQGGMVGPIISQPYEGKIETIRFGQTAEMDFLLLKDVEEVVVGITYAGQTDRKHIYLQKDAGANRVIVTSPNFSQETNLGENATYTLSLERFSSENDVFQLTVINLPRQISYSFIDPAGAQGQRLSQVNFTQGVTSKQLSLTVYLPERADEQVGIDRAIEFYALALPQEAWRQLQPLDSRRFSSEEVERLSAGKVKLELIPRGVGKIEVRAVNLYHEIKTGEQVGMEITVHNEGTRRLDNIRIKANVPPNWQSSIQPDVIPALLAAREEVVKLRFVPPSGVDVGDYEVQIQTQALADNRPVQTQDKTVRIHV</sequence>
<reference evidence="2 3" key="1">
    <citation type="journal article" date="2016" name="Nat. Commun.">
        <title>Thousands of microbial genomes shed light on interconnected biogeochemical processes in an aquifer system.</title>
        <authorList>
            <person name="Anantharaman K."/>
            <person name="Brown C.T."/>
            <person name="Hug L.A."/>
            <person name="Sharon I."/>
            <person name="Castelle C.J."/>
            <person name="Probst A.J."/>
            <person name="Thomas B.C."/>
            <person name="Singh A."/>
            <person name="Wilkins M.J."/>
            <person name="Karaoz U."/>
            <person name="Brodie E.L."/>
            <person name="Williams K.H."/>
            <person name="Hubbard S.S."/>
            <person name="Banfield J.F."/>
        </authorList>
    </citation>
    <scope>NUCLEOTIDE SEQUENCE [LARGE SCALE GENOMIC DNA]</scope>
    <source>
        <strain evidence="3">RIFCSPLOWO2_12_FULL_64_10</strain>
    </source>
</reference>
<protein>
    <recommendedName>
        <fullName evidence="1">Alpha-galactosidase NEW3 domain-containing protein</fullName>
    </recommendedName>
</protein>
<dbReference type="AlphaFoldDB" id="A0A1F6D427"/>
<evidence type="ECO:0000259" key="1">
    <source>
        <dbReference type="Pfam" id="PF10633"/>
    </source>
</evidence>
<accession>A0A1F6D427</accession>
<dbReference type="Proteomes" id="UP000178606">
    <property type="component" value="Unassembled WGS sequence"/>
</dbReference>
<proteinExistence type="predicted"/>
<name>A0A1F6D427_HANXR</name>
<feature type="domain" description="Alpha-galactosidase NEW3" evidence="1">
    <location>
        <begin position="383"/>
        <end position="455"/>
    </location>
</feature>
<dbReference type="Pfam" id="PF10633">
    <property type="entry name" value="NPCBM_assoc"/>
    <property type="match status" value="1"/>
</dbReference>